<evidence type="ECO:0008006" key="3">
    <source>
        <dbReference type="Google" id="ProtNLM"/>
    </source>
</evidence>
<feature type="non-terminal residue" evidence="1">
    <location>
        <position position="1"/>
    </location>
</feature>
<dbReference type="InterPro" id="IPR016186">
    <property type="entry name" value="C-type_lectin-like/link_sf"/>
</dbReference>
<dbReference type="SUPFAM" id="SSF56436">
    <property type="entry name" value="C-type lectin-like"/>
    <property type="match status" value="1"/>
</dbReference>
<organism evidence="1 2">
    <name type="scientific">Biomphalaria pfeifferi</name>
    <name type="common">Bloodfluke planorb</name>
    <name type="synonym">Freshwater snail</name>
    <dbReference type="NCBI Taxonomy" id="112525"/>
    <lineage>
        <taxon>Eukaryota</taxon>
        <taxon>Metazoa</taxon>
        <taxon>Spiralia</taxon>
        <taxon>Lophotrochozoa</taxon>
        <taxon>Mollusca</taxon>
        <taxon>Gastropoda</taxon>
        <taxon>Heterobranchia</taxon>
        <taxon>Euthyneura</taxon>
        <taxon>Panpulmonata</taxon>
        <taxon>Hygrophila</taxon>
        <taxon>Lymnaeoidea</taxon>
        <taxon>Planorbidae</taxon>
        <taxon>Biomphalaria</taxon>
    </lineage>
</organism>
<reference evidence="1" key="1">
    <citation type="journal article" date="2023" name="PLoS Negl. Trop. Dis.">
        <title>A genome sequence for Biomphalaria pfeifferi, the major vector snail for the human-infecting parasite Schistosoma mansoni.</title>
        <authorList>
            <person name="Bu L."/>
            <person name="Lu L."/>
            <person name="Laidemitt M.R."/>
            <person name="Zhang S.M."/>
            <person name="Mutuku M."/>
            <person name="Mkoji G."/>
            <person name="Steinauer M."/>
            <person name="Loker E.S."/>
        </authorList>
    </citation>
    <scope>NUCLEOTIDE SEQUENCE</scope>
    <source>
        <strain evidence="1">KasaAsao</strain>
    </source>
</reference>
<dbReference type="CDD" id="cd00037">
    <property type="entry name" value="CLECT"/>
    <property type="match status" value="1"/>
</dbReference>
<sequence length="52" mass="6002">NIQCDPGWTIYNDYCIKVELNPSNFTEAQNTCQRENASLFIINNDIDQSLFS</sequence>
<protein>
    <recommendedName>
        <fullName evidence="3">C-type lectin domain-containing protein</fullName>
    </recommendedName>
</protein>
<dbReference type="Proteomes" id="UP001233172">
    <property type="component" value="Unassembled WGS sequence"/>
</dbReference>
<feature type="non-terminal residue" evidence="1">
    <location>
        <position position="52"/>
    </location>
</feature>
<dbReference type="AlphaFoldDB" id="A0AAD8C1Z1"/>
<evidence type="ECO:0000313" key="1">
    <source>
        <dbReference type="EMBL" id="KAK0064735.1"/>
    </source>
</evidence>
<proteinExistence type="predicted"/>
<evidence type="ECO:0000313" key="2">
    <source>
        <dbReference type="Proteomes" id="UP001233172"/>
    </source>
</evidence>
<keyword evidence="2" id="KW-1185">Reference proteome</keyword>
<gene>
    <name evidence="1" type="ORF">Bpfe_005824</name>
</gene>
<accession>A0AAD8C1Z1</accession>
<dbReference type="Gene3D" id="3.10.100.10">
    <property type="entry name" value="Mannose-Binding Protein A, subunit A"/>
    <property type="match status" value="1"/>
</dbReference>
<dbReference type="InterPro" id="IPR016187">
    <property type="entry name" value="CTDL_fold"/>
</dbReference>
<comment type="caution">
    <text evidence="1">The sequence shown here is derived from an EMBL/GenBank/DDBJ whole genome shotgun (WGS) entry which is preliminary data.</text>
</comment>
<dbReference type="EMBL" id="JASAOG010000016">
    <property type="protein sequence ID" value="KAK0064735.1"/>
    <property type="molecule type" value="Genomic_DNA"/>
</dbReference>
<name>A0AAD8C1Z1_BIOPF</name>
<reference evidence="1" key="2">
    <citation type="submission" date="2023-04" db="EMBL/GenBank/DDBJ databases">
        <authorList>
            <person name="Bu L."/>
            <person name="Lu L."/>
            <person name="Laidemitt M.R."/>
            <person name="Zhang S.M."/>
            <person name="Mutuku M."/>
            <person name="Mkoji G."/>
            <person name="Steinauer M."/>
            <person name="Loker E.S."/>
        </authorList>
    </citation>
    <scope>NUCLEOTIDE SEQUENCE</scope>
    <source>
        <strain evidence="1">KasaAsao</strain>
        <tissue evidence="1">Whole Snail</tissue>
    </source>
</reference>